<dbReference type="RefSeq" id="XP_027616838.1">
    <property type="nucleotide sequence ID" value="XM_027761037.1"/>
</dbReference>
<accession>A0A401GUL4</accession>
<dbReference type="EMBL" id="BFAD01000008">
    <property type="protein sequence ID" value="GBE85925.1"/>
    <property type="molecule type" value="Genomic_DNA"/>
</dbReference>
<comment type="caution">
    <text evidence="2">The sequence shown here is derived from an EMBL/GenBank/DDBJ whole genome shotgun (WGS) entry which is preliminary data.</text>
</comment>
<feature type="signal peptide" evidence="1">
    <location>
        <begin position="1"/>
        <end position="28"/>
    </location>
</feature>
<keyword evidence="1" id="KW-0732">Signal</keyword>
<reference evidence="2 3" key="1">
    <citation type="journal article" date="2018" name="Sci. Rep.">
        <title>Genome sequence of the cauliflower mushroom Sparassis crispa (Hanabiratake) and its association with beneficial usage.</title>
        <authorList>
            <person name="Kiyama R."/>
            <person name="Furutani Y."/>
            <person name="Kawaguchi K."/>
            <person name="Nakanishi T."/>
        </authorList>
    </citation>
    <scope>NUCLEOTIDE SEQUENCE [LARGE SCALE GENOMIC DNA]</scope>
</reference>
<evidence type="ECO:0000256" key="1">
    <source>
        <dbReference type="SAM" id="SignalP"/>
    </source>
</evidence>
<dbReference type="Proteomes" id="UP000287166">
    <property type="component" value="Unassembled WGS sequence"/>
</dbReference>
<name>A0A401GUL4_9APHY</name>
<evidence type="ECO:0000313" key="3">
    <source>
        <dbReference type="Proteomes" id="UP000287166"/>
    </source>
</evidence>
<feature type="chain" id="PRO_5019116379" evidence="1">
    <location>
        <begin position="29"/>
        <end position="285"/>
    </location>
</feature>
<evidence type="ECO:0000313" key="2">
    <source>
        <dbReference type="EMBL" id="GBE85925.1"/>
    </source>
</evidence>
<dbReference type="GeneID" id="38782842"/>
<proteinExistence type="predicted"/>
<dbReference type="AlphaFoldDB" id="A0A401GUL4"/>
<dbReference type="InParanoid" id="A0A401GUL4"/>
<dbReference type="OrthoDB" id="4584900at2759"/>
<organism evidence="2 3">
    <name type="scientific">Sparassis crispa</name>
    <dbReference type="NCBI Taxonomy" id="139825"/>
    <lineage>
        <taxon>Eukaryota</taxon>
        <taxon>Fungi</taxon>
        <taxon>Dikarya</taxon>
        <taxon>Basidiomycota</taxon>
        <taxon>Agaricomycotina</taxon>
        <taxon>Agaricomycetes</taxon>
        <taxon>Polyporales</taxon>
        <taxon>Sparassidaceae</taxon>
        <taxon>Sparassis</taxon>
    </lineage>
</organism>
<protein>
    <submittedName>
        <fullName evidence="2">Uncharacterized protein</fullName>
    </submittedName>
</protein>
<sequence>MRSSAPSKFSLFFATAAAMLAVPTLVGANPAVSHPTTTSNLVARTGSLNPVGILLNTFHLSNPVPQTNAQRMARGLPPNRPRFQHSARRIAPRASPAPGACNTLTGTLHVAGTGIDPNTFVSRVPNQYGEYGVTTDTGDALRVQFTTCNTGLPLDLVTLNGIADFTLLGGITGYGSSSSDLTTGSDNYAYLGGTTQTAPHAHPSAGDSSYSFATGMAENEESAIWQVDAASGAVIARWINSDGGAPTTYLVYNTANNVIVLTADPGAFAANFGPGPTVTLTFVEG</sequence>
<gene>
    <name evidence="2" type="ORF">SCP_0804490</name>
</gene>
<keyword evidence="3" id="KW-1185">Reference proteome</keyword>